<dbReference type="EMBL" id="JBHLYR010000014">
    <property type="protein sequence ID" value="MFB9991385.1"/>
    <property type="molecule type" value="Genomic_DNA"/>
</dbReference>
<comment type="caution">
    <text evidence="1">The sequence shown here is derived from an EMBL/GenBank/DDBJ whole genome shotgun (WGS) entry which is preliminary data.</text>
</comment>
<protein>
    <recommendedName>
        <fullName evidence="3">DUF11 domain-containing protein</fullName>
    </recommendedName>
</protein>
<evidence type="ECO:0000313" key="2">
    <source>
        <dbReference type="Proteomes" id="UP001589733"/>
    </source>
</evidence>
<name>A0ABV6AXG0_9DEIO</name>
<gene>
    <name evidence="1" type="ORF">ACFFLM_05265</name>
</gene>
<evidence type="ECO:0008006" key="3">
    <source>
        <dbReference type="Google" id="ProtNLM"/>
    </source>
</evidence>
<sequence>MPVAGRSVTGPQTAVTGKPGDVLEYCLAFSNPGGADLPNFAITDDVPSNVKVTVPNSTTVMMTPYSGKSIRLIRGNSPAVNLSAASGDDAGTLTSSGGGAGQGSLTVTLSTLLAGETGQICFQGAIR</sequence>
<proteinExistence type="predicted"/>
<keyword evidence="2" id="KW-1185">Reference proteome</keyword>
<dbReference type="Proteomes" id="UP001589733">
    <property type="component" value="Unassembled WGS sequence"/>
</dbReference>
<evidence type="ECO:0000313" key="1">
    <source>
        <dbReference type="EMBL" id="MFB9991385.1"/>
    </source>
</evidence>
<dbReference type="RefSeq" id="WP_380006281.1">
    <property type="nucleotide sequence ID" value="NZ_JBHLYR010000014.1"/>
</dbReference>
<reference evidence="1 2" key="1">
    <citation type="submission" date="2024-09" db="EMBL/GenBank/DDBJ databases">
        <authorList>
            <person name="Sun Q."/>
            <person name="Mori K."/>
        </authorList>
    </citation>
    <scope>NUCLEOTIDE SEQUENCE [LARGE SCALE GENOMIC DNA]</scope>
    <source>
        <strain evidence="1 2">JCM 13503</strain>
    </source>
</reference>
<organism evidence="1 2">
    <name type="scientific">Deinococcus oregonensis</name>
    <dbReference type="NCBI Taxonomy" id="1805970"/>
    <lineage>
        <taxon>Bacteria</taxon>
        <taxon>Thermotogati</taxon>
        <taxon>Deinococcota</taxon>
        <taxon>Deinococci</taxon>
        <taxon>Deinococcales</taxon>
        <taxon>Deinococcaceae</taxon>
        <taxon>Deinococcus</taxon>
    </lineage>
</organism>
<accession>A0ABV6AXG0</accession>